<protein>
    <submittedName>
        <fullName evidence="3">Pimeloyl-ACP methyl ester carboxylesterase</fullName>
    </submittedName>
</protein>
<proteinExistence type="predicted"/>
<keyword evidence="4" id="KW-1185">Reference proteome</keyword>
<feature type="domain" description="AB hydrolase-1" evidence="2">
    <location>
        <begin position="6"/>
        <end position="195"/>
    </location>
</feature>
<dbReference type="InterPro" id="IPR050266">
    <property type="entry name" value="AB_hydrolase_sf"/>
</dbReference>
<dbReference type="PANTHER" id="PTHR43798">
    <property type="entry name" value="MONOACYLGLYCEROL LIPASE"/>
    <property type="match status" value="1"/>
</dbReference>
<dbReference type="PANTHER" id="PTHR43798:SF31">
    <property type="entry name" value="AB HYDROLASE SUPERFAMILY PROTEIN YCLE"/>
    <property type="match status" value="1"/>
</dbReference>
<name>A0A285IFF4_9ACTN</name>
<organism evidence="3 4">
    <name type="scientific">Paractinoplanes atraurantiacus</name>
    <dbReference type="NCBI Taxonomy" id="1036182"/>
    <lineage>
        <taxon>Bacteria</taxon>
        <taxon>Bacillati</taxon>
        <taxon>Actinomycetota</taxon>
        <taxon>Actinomycetes</taxon>
        <taxon>Micromonosporales</taxon>
        <taxon>Micromonosporaceae</taxon>
        <taxon>Paractinoplanes</taxon>
    </lineage>
</organism>
<dbReference type="InterPro" id="IPR000073">
    <property type="entry name" value="AB_hydrolase_1"/>
</dbReference>
<evidence type="ECO:0000313" key="4">
    <source>
        <dbReference type="Proteomes" id="UP000219612"/>
    </source>
</evidence>
<reference evidence="3 4" key="1">
    <citation type="submission" date="2017-09" db="EMBL/GenBank/DDBJ databases">
        <authorList>
            <person name="Ehlers B."/>
            <person name="Leendertz F.H."/>
        </authorList>
    </citation>
    <scope>NUCLEOTIDE SEQUENCE [LARGE SCALE GENOMIC DNA]</scope>
    <source>
        <strain evidence="3 4">CGMCC 4.6857</strain>
    </source>
</reference>
<gene>
    <name evidence="3" type="ORF">SAMN05421748_107297</name>
</gene>
<evidence type="ECO:0000259" key="2">
    <source>
        <dbReference type="Pfam" id="PF12697"/>
    </source>
</evidence>
<evidence type="ECO:0000313" key="3">
    <source>
        <dbReference type="EMBL" id="SNY45806.1"/>
    </source>
</evidence>
<dbReference type="OrthoDB" id="3249793at2"/>
<dbReference type="AlphaFoldDB" id="A0A285IFF4"/>
<dbReference type="EMBL" id="OBDY01000007">
    <property type="protein sequence ID" value="SNY45806.1"/>
    <property type="molecule type" value="Genomic_DNA"/>
</dbReference>
<dbReference type="InterPro" id="IPR029058">
    <property type="entry name" value="AB_hydrolase_fold"/>
</dbReference>
<dbReference type="SUPFAM" id="SSF53474">
    <property type="entry name" value="alpha/beta-Hydrolases"/>
    <property type="match status" value="1"/>
</dbReference>
<dbReference type="GO" id="GO:0016787">
    <property type="term" value="F:hydrolase activity"/>
    <property type="evidence" value="ECO:0007669"/>
    <property type="project" value="UniProtKB-KW"/>
</dbReference>
<dbReference type="RefSeq" id="WP_097321462.1">
    <property type="nucleotide sequence ID" value="NZ_OBDY01000007.1"/>
</dbReference>
<dbReference type="Proteomes" id="UP000219612">
    <property type="component" value="Unassembled WGS sequence"/>
</dbReference>
<dbReference type="GO" id="GO:0016020">
    <property type="term" value="C:membrane"/>
    <property type="evidence" value="ECO:0007669"/>
    <property type="project" value="TreeGrafter"/>
</dbReference>
<dbReference type="Gene3D" id="3.40.50.1820">
    <property type="entry name" value="alpha/beta hydrolase"/>
    <property type="match status" value="2"/>
</dbReference>
<dbReference type="Pfam" id="PF12697">
    <property type="entry name" value="Abhydrolase_6"/>
    <property type="match status" value="1"/>
</dbReference>
<evidence type="ECO:0000256" key="1">
    <source>
        <dbReference type="ARBA" id="ARBA00022801"/>
    </source>
</evidence>
<sequence>MTGDLVLVLHGGAGRASVDGLVPHLEGTHRVIAPTHPGFDGTEHLASVADLARSCLDMLDGPAAVVGVSFGGWVAAEMAVADRARRIARLVLIDAIGPDIPGHTVTMPAGRGPGPDSGAMAALQAYTGPDMRDPALLDRVGHLDIPALLVWGENDTVVSPDFGRAYAAAFRDARFELIPGAGHLPMREAPERTYAALDVFLSEDHRRTSATAVDRAKFGSATGRPK</sequence>
<accession>A0A285IFF4</accession>
<keyword evidence="1" id="KW-0378">Hydrolase</keyword>